<evidence type="ECO:0000256" key="1">
    <source>
        <dbReference type="SAM" id="MobiDB-lite"/>
    </source>
</evidence>
<feature type="region of interest" description="Disordered" evidence="1">
    <location>
        <begin position="49"/>
        <end position="78"/>
    </location>
</feature>
<evidence type="ECO:0000313" key="3">
    <source>
        <dbReference type="Proteomes" id="UP000829685"/>
    </source>
</evidence>
<protein>
    <submittedName>
        <fullName evidence="2">Uncharacterized protein</fullName>
    </submittedName>
</protein>
<name>A0A9P9WSK9_9PEZI</name>
<comment type="caution">
    <text evidence="2">The sequence shown here is derived from an EMBL/GenBank/DDBJ whole genome shotgun (WGS) entry which is preliminary data.</text>
</comment>
<reference evidence="2" key="1">
    <citation type="submission" date="2021-03" db="EMBL/GenBank/DDBJ databases">
        <title>Revisited historic fungal species revealed as producer of novel bioactive compounds through whole genome sequencing and comparative genomics.</title>
        <authorList>
            <person name="Vignolle G.A."/>
            <person name="Hochenegger N."/>
            <person name="Mach R.L."/>
            <person name="Mach-Aigner A.R."/>
            <person name="Javad Rahimi M."/>
            <person name="Salim K.A."/>
            <person name="Chan C.M."/>
            <person name="Lim L.B.L."/>
            <person name="Cai F."/>
            <person name="Druzhinina I.S."/>
            <person name="U'Ren J.M."/>
            <person name="Derntl C."/>
        </authorList>
    </citation>
    <scope>NUCLEOTIDE SEQUENCE</scope>
    <source>
        <strain evidence="2">TUCIM 5799</strain>
    </source>
</reference>
<dbReference type="EMBL" id="JAFIMR010000006">
    <property type="protein sequence ID" value="KAI1877766.1"/>
    <property type="molecule type" value="Genomic_DNA"/>
</dbReference>
<dbReference type="Proteomes" id="UP000829685">
    <property type="component" value="Unassembled WGS sequence"/>
</dbReference>
<feature type="region of interest" description="Disordered" evidence="1">
    <location>
        <begin position="324"/>
        <end position="359"/>
    </location>
</feature>
<proteinExistence type="predicted"/>
<organism evidence="2 3">
    <name type="scientific">Neoarthrinium moseri</name>
    <dbReference type="NCBI Taxonomy" id="1658444"/>
    <lineage>
        <taxon>Eukaryota</taxon>
        <taxon>Fungi</taxon>
        <taxon>Dikarya</taxon>
        <taxon>Ascomycota</taxon>
        <taxon>Pezizomycotina</taxon>
        <taxon>Sordariomycetes</taxon>
        <taxon>Xylariomycetidae</taxon>
        <taxon>Amphisphaeriales</taxon>
        <taxon>Apiosporaceae</taxon>
        <taxon>Neoarthrinium</taxon>
    </lineage>
</organism>
<dbReference type="AlphaFoldDB" id="A0A9P9WSK9"/>
<sequence length="478" mass="53743">MSTPKKIEMVRLRKTPRRQGSQRSSAAIQVQSSHLLCASSTDNIEMAKLRKGPRRQGRQSCAATQAQPSNPPCASTAPCETTQRLKKVEDMLESLRLRPQVEAPGGSNHRQLLQAQIDRLDAEVTELREKHASNLYDLTTGVAALQRWTGNHEDSLVLHERFLEESNQRIQVLSKGIDDAMMRIEEIRSVVRDGACRCSQQYASVEQLHELEHKMLDRQFDSISAGNRVNEMVREMATKTTKTISRLEDLETRVSATGEELSYSIENMEGIHHEVVAVQQHVAQASFTAEDMAQNMQNQIRGLQRQVLHLRDLVNQRDHDMVDLSHVGSPPASPKRKRCADESIDEECDERSSKRDSPMVCGLQCSLPFSPKRKRADESDYEVCDERPSKCARPMICGLEEARSPCPSTTDDLVVAQLRPTCADIEAARVQQAQSECTNDALNPCNPSQENREHSFWNVVNQDQVSCAPHPDDRVGCE</sequence>
<gene>
    <name evidence="2" type="ORF">JX265_003774</name>
</gene>
<feature type="compositionally biased region" description="Polar residues" evidence="1">
    <location>
        <begin position="58"/>
        <end position="68"/>
    </location>
</feature>
<keyword evidence="3" id="KW-1185">Reference proteome</keyword>
<accession>A0A9P9WSK9</accession>
<evidence type="ECO:0000313" key="2">
    <source>
        <dbReference type="EMBL" id="KAI1877766.1"/>
    </source>
</evidence>